<keyword evidence="3" id="KW-1185">Reference proteome</keyword>
<organism evidence="2 3">
    <name type="scientific">Austropuccinia psidii MF-1</name>
    <dbReference type="NCBI Taxonomy" id="1389203"/>
    <lineage>
        <taxon>Eukaryota</taxon>
        <taxon>Fungi</taxon>
        <taxon>Dikarya</taxon>
        <taxon>Basidiomycota</taxon>
        <taxon>Pucciniomycotina</taxon>
        <taxon>Pucciniomycetes</taxon>
        <taxon>Pucciniales</taxon>
        <taxon>Sphaerophragmiaceae</taxon>
        <taxon>Austropuccinia</taxon>
    </lineage>
</organism>
<proteinExistence type="predicted"/>
<evidence type="ECO:0000256" key="1">
    <source>
        <dbReference type="SAM" id="MobiDB-lite"/>
    </source>
</evidence>
<reference evidence="2" key="1">
    <citation type="submission" date="2021-03" db="EMBL/GenBank/DDBJ databases">
        <title>Draft genome sequence of rust myrtle Austropuccinia psidii MF-1, a brazilian biotype.</title>
        <authorList>
            <person name="Quecine M.C."/>
            <person name="Pachon D.M.R."/>
            <person name="Bonatelli M.L."/>
            <person name="Correr F.H."/>
            <person name="Franceschini L.M."/>
            <person name="Leite T.F."/>
            <person name="Margarido G.R.A."/>
            <person name="Almeida C.A."/>
            <person name="Ferrarezi J.A."/>
            <person name="Labate C.A."/>
        </authorList>
    </citation>
    <scope>NUCLEOTIDE SEQUENCE</scope>
    <source>
        <strain evidence="2">MF-1</strain>
    </source>
</reference>
<feature type="region of interest" description="Disordered" evidence="1">
    <location>
        <begin position="55"/>
        <end position="79"/>
    </location>
</feature>
<comment type="caution">
    <text evidence="2">The sequence shown here is derived from an EMBL/GenBank/DDBJ whole genome shotgun (WGS) entry which is preliminary data.</text>
</comment>
<gene>
    <name evidence="2" type="ORF">O181_011271</name>
</gene>
<sequence>MEICWGAIPTGGRPTYSISEVPISRINHQGVVKRIRRMADFPTNLDGEEVEFVHQTTGHFQDSSPSQSPSQNFHSQVIPVLSQNSNPDSLLSPLLFPNIHPTHPPLGHLSFILRLGHP</sequence>
<accession>A0A9Q3BSJ1</accession>
<evidence type="ECO:0000313" key="3">
    <source>
        <dbReference type="Proteomes" id="UP000765509"/>
    </source>
</evidence>
<evidence type="ECO:0000313" key="2">
    <source>
        <dbReference type="EMBL" id="MBW0471556.1"/>
    </source>
</evidence>
<dbReference type="EMBL" id="AVOT02002797">
    <property type="protein sequence ID" value="MBW0471556.1"/>
    <property type="molecule type" value="Genomic_DNA"/>
</dbReference>
<dbReference type="Proteomes" id="UP000765509">
    <property type="component" value="Unassembled WGS sequence"/>
</dbReference>
<dbReference type="AlphaFoldDB" id="A0A9Q3BSJ1"/>
<name>A0A9Q3BSJ1_9BASI</name>
<protein>
    <submittedName>
        <fullName evidence="2">Uncharacterized protein</fullName>
    </submittedName>
</protein>